<dbReference type="InterPro" id="IPR002104">
    <property type="entry name" value="Integrase_catalytic"/>
</dbReference>
<dbReference type="PANTHER" id="PTHR30349">
    <property type="entry name" value="PHAGE INTEGRASE-RELATED"/>
    <property type="match status" value="1"/>
</dbReference>
<dbReference type="PROSITE" id="PS51898">
    <property type="entry name" value="TYR_RECOMBINASE"/>
    <property type="match status" value="1"/>
</dbReference>
<dbReference type="Gene3D" id="1.10.443.10">
    <property type="entry name" value="Intergrase catalytic core"/>
    <property type="match status" value="1"/>
</dbReference>
<keyword evidence="1" id="KW-0238">DNA-binding</keyword>
<dbReference type="EMBL" id="LMWY01000049">
    <property type="protein sequence ID" value="KUN95428.1"/>
    <property type="molecule type" value="Genomic_DNA"/>
</dbReference>
<accession>A0A117RK91</accession>
<evidence type="ECO:0000313" key="4">
    <source>
        <dbReference type="EMBL" id="KUN95428.1"/>
    </source>
</evidence>
<dbReference type="InterPro" id="IPR013762">
    <property type="entry name" value="Integrase-like_cat_sf"/>
</dbReference>
<dbReference type="GO" id="GO:0003677">
    <property type="term" value="F:DNA binding"/>
    <property type="evidence" value="ECO:0007669"/>
    <property type="project" value="UniProtKB-KW"/>
</dbReference>
<dbReference type="Proteomes" id="UP000053429">
    <property type="component" value="Unassembled WGS sequence"/>
</dbReference>
<dbReference type="InterPro" id="IPR050090">
    <property type="entry name" value="Tyrosine_recombinase_XerCD"/>
</dbReference>
<dbReference type="Gene3D" id="1.10.150.130">
    <property type="match status" value="1"/>
</dbReference>
<keyword evidence="2" id="KW-0233">DNA recombination</keyword>
<sequence length="397" mass="44542">MGSDEAVVRAKVRQLERERDAGKTKKAGRPPTIEQWLTTWMDTACARKVADGTMSPRTLDDYRSKCRLYLFPGIGKHRVDKLGAEHLDALYLSMIKQGLASGTVLKTHRIIARALKVAMQREIVTRNVATLVEPPQAAEEEIEPFTQEEARALLAEAADRRNGARWSVALALGLRQGEALGLRWKYIDLDNGVAKIWWQLQRLTWQHGCEDAHACGAKHHRKACRKNCTVHKEYKRGCPKPCPKDCTDHAKACPERTGGGLVFREPKGKNKRLAPIPPPLVPLLKAHRAEQLRERLAAGELWEEHDLVFCQPNGKPIDPRMDWEEFKAILEAAGLRDARVHDNRHTAGTLLIEAGVSPRVVMEILGHSSMRMMTRYTHVASVLANDAAKRMGDALWG</sequence>
<dbReference type="AlphaFoldDB" id="A0A117RK91"/>
<name>A0A117RK91_9ACTN</name>
<evidence type="ECO:0000259" key="3">
    <source>
        <dbReference type="PROSITE" id="PS51898"/>
    </source>
</evidence>
<dbReference type="InterPro" id="IPR011010">
    <property type="entry name" value="DNA_brk_join_enz"/>
</dbReference>
<dbReference type="GO" id="GO:0015074">
    <property type="term" value="P:DNA integration"/>
    <property type="evidence" value="ECO:0007669"/>
    <property type="project" value="InterPro"/>
</dbReference>
<organism evidence="4 5">
    <name type="scientific">Streptomyces caeruleatus</name>
    <dbReference type="NCBI Taxonomy" id="661399"/>
    <lineage>
        <taxon>Bacteria</taxon>
        <taxon>Bacillati</taxon>
        <taxon>Actinomycetota</taxon>
        <taxon>Actinomycetes</taxon>
        <taxon>Kitasatosporales</taxon>
        <taxon>Streptomycetaceae</taxon>
        <taxon>Streptomyces</taxon>
    </lineage>
</organism>
<gene>
    <name evidence="4" type="ORF">AQJ67_35920</name>
</gene>
<feature type="domain" description="Tyr recombinase" evidence="3">
    <location>
        <begin position="140"/>
        <end position="390"/>
    </location>
</feature>
<proteinExistence type="predicted"/>
<reference evidence="4 5" key="1">
    <citation type="submission" date="2015-10" db="EMBL/GenBank/DDBJ databases">
        <title>Draft genome sequence of Streptomyces caeruleatus NRRL B-24802, type strain for the species Streptomyces caeruleatus.</title>
        <authorList>
            <person name="Ruckert C."/>
            <person name="Winkler A."/>
            <person name="Kalinowski J."/>
            <person name="Kampfer P."/>
            <person name="Glaeser S."/>
        </authorList>
    </citation>
    <scope>NUCLEOTIDE SEQUENCE [LARGE SCALE GENOMIC DNA]</scope>
    <source>
        <strain evidence="4 5">NRRL B-24802</strain>
    </source>
</reference>
<evidence type="ECO:0000256" key="1">
    <source>
        <dbReference type="ARBA" id="ARBA00023125"/>
    </source>
</evidence>
<protein>
    <submittedName>
        <fullName evidence="4">Integrase</fullName>
    </submittedName>
</protein>
<dbReference type="InterPro" id="IPR010998">
    <property type="entry name" value="Integrase_recombinase_N"/>
</dbReference>
<dbReference type="OrthoDB" id="3175606at2"/>
<dbReference type="Pfam" id="PF00589">
    <property type="entry name" value="Phage_integrase"/>
    <property type="match status" value="1"/>
</dbReference>
<dbReference type="SUPFAM" id="SSF56349">
    <property type="entry name" value="DNA breaking-rejoining enzymes"/>
    <property type="match status" value="1"/>
</dbReference>
<dbReference type="PANTHER" id="PTHR30349:SF91">
    <property type="entry name" value="INTA PROTEIN"/>
    <property type="match status" value="1"/>
</dbReference>
<evidence type="ECO:0000256" key="2">
    <source>
        <dbReference type="ARBA" id="ARBA00023172"/>
    </source>
</evidence>
<keyword evidence="5" id="KW-1185">Reference proteome</keyword>
<comment type="caution">
    <text evidence="4">The sequence shown here is derived from an EMBL/GenBank/DDBJ whole genome shotgun (WGS) entry which is preliminary data.</text>
</comment>
<evidence type="ECO:0000313" key="5">
    <source>
        <dbReference type="Proteomes" id="UP000053429"/>
    </source>
</evidence>
<dbReference type="STRING" id="661399.AQJ67_35920"/>
<dbReference type="GO" id="GO:0006310">
    <property type="term" value="P:DNA recombination"/>
    <property type="evidence" value="ECO:0007669"/>
    <property type="project" value="UniProtKB-KW"/>
</dbReference>